<evidence type="ECO:0000256" key="1">
    <source>
        <dbReference type="SAM" id="MobiDB-lite"/>
    </source>
</evidence>
<dbReference type="EMBL" id="MZ028627">
    <property type="protein sequence ID" value="QWS68188.1"/>
    <property type="molecule type" value="Genomic_DNA"/>
</dbReference>
<feature type="region of interest" description="Disordered" evidence="1">
    <location>
        <begin position="45"/>
        <end position="68"/>
    </location>
</feature>
<organism evidence="2 3">
    <name type="scientific">Gordonia phage VanLee</name>
    <dbReference type="NCBI Taxonomy" id="2845816"/>
    <lineage>
        <taxon>Viruses</taxon>
        <taxon>Duplodnaviria</taxon>
        <taxon>Heunggongvirae</taxon>
        <taxon>Uroviricota</taxon>
        <taxon>Caudoviricetes</taxon>
        <taxon>Kruegerviridae</taxon>
        <taxon>Vanleevirus</taxon>
        <taxon>Vanleevirus vanlee</taxon>
    </lineage>
</organism>
<dbReference type="KEGG" id="vg:80020483"/>
<gene>
    <name evidence="2" type="primary">71</name>
    <name evidence="2" type="ORF">SEA_VANLEE_71</name>
</gene>
<dbReference type="Proteomes" id="UP000683422">
    <property type="component" value="Segment"/>
</dbReference>
<reference evidence="2" key="1">
    <citation type="submission" date="2021-04" db="EMBL/GenBank/DDBJ databases">
        <authorList>
            <person name="Barnhill K.B."/>
            <person name="Biggs A.M."/>
            <person name="Bland J."/>
            <person name="Choudhary H.M."/>
            <person name="Crogan R.E."/>
            <person name="Finocchiaro A.B."/>
            <person name="Franco V."/>
            <person name="Fuller T.A."/>
            <person name="Hanwacker C.G."/>
            <person name="Howard Z.E."/>
            <person name="Iqbal M."/>
            <person name="Mathew A.M."/>
            <person name="Miller S."/>
            <person name="Padhye S."/>
            <person name="Rainey E."/>
            <person name="Rodriguez A."/>
            <person name="Stewart E."/>
            <person name="Otero L.A."/>
            <person name="Chase M.A."/>
            <person name="Pollenz R.S."/>
            <person name="Garlena R.A."/>
            <person name="Russell D.A."/>
            <person name="Jacobs-Sera D."/>
            <person name="Hatfull G.F."/>
        </authorList>
    </citation>
    <scope>NUCLEOTIDE SEQUENCE</scope>
</reference>
<evidence type="ECO:0000313" key="2">
    <source>
        <dbReference type="EMBL" id="QWS68188.1"/>
    </source>
</evidence>
<sequence length="68" mass="7403">MANEPNITTTVSVQMGGPGIGPTIEEMAVFVDRATQMFDPARARVAMSSTDSQREGASWTLMVRDTQR</sequence>
<name>A0A8F2D9P7_9CAUD</name>
<evidence type="ECO:0000313" key="3">
    <source>
        <dbReference type="Proteomes" id="UP000683422"/>
    </source>
</evidence>
<dbReference type="GeneID" id="80020483"/>
<protein>
    <submittedName>
        <fullName evidence="2">Uncharacterized protein</fullName>
    </submittedName>
</protein>
<keyword evidence="3" id="KW-1185">Reference proteome</keyword>
<proteinExistence type="predicted"/>
<accession>A0A8F2D9P7</accession>
<dbReference type="RefSeq" id="YP_010755812.1">
    <property type="nucleotide sequence ID" value="NC_073474.1"/>
</dbReference>